<organism evidence="6 7">
    <name type="scientific">Betta splendens</name>
    <name type="common">Siamese fighting fish</name>
    <dbReference type="NCBI Taxonomy" id="158456"/>
    <lineage>
        <taxon>Eukaryota</taxon>
        <taxon>Metazoa</taxon>
        <taxon>Chordata</taxon>
        <taxon>Craniata</taxon>
        <taxon>Vertebrata</taxon>
        <taxon>Euteleostomi</taxon>
        <taxon>Actinopterygii</taxon>
        <taxon>Neopterygii</taxon>
        <taxon>Teleostei</taxon>
        <taxon>Neoteleostei</taxon>
        <taxon>Acanthomorphata</taxon>
        <taxon>Anabantaria</taxon>
        <taxon>Anabantiformes</taxon>
        <taxon>Anabantoidei</taxon>
        <taxon>Osphronemidae</taxon>
        <taxon>Betta</taxon>
    </lineage>
</organism>
<proteinExistence type="predicted"/>
<keyword evidence="4" id="KW-1133">Transmembrane helix</keyword>
<keyword evidence="6" id="KW-1185">Reference proteome</keyword>
<dbReference type="KEGG" id="bspl:114865613"/>
<keyword evidence="2" id="KW-1015">Disulfide bond</keyword>
<dbReference type="GO" id="GO:0030246">
    <property type="term" value="F:carbohydrate binding"/>
    <property type="evidence" value="ECO:0007669"/>
    <property type="project" value="UniProtKB-KW"/>
</dbReference>
<dbReference type="InParanoid" id="A0A6P7NXK0"/>
<feature type="domain" description="C-type lectin" evidence="5">
    <location>
        <begin position="152"/>
        <end position="281"/>
    </location>
</feature>
<dbReference type="InterPro" id="IPR016186">
    <property type="entry name" value="C-type_lectin-like/link_sf"/>
</dbReference>
<protein>
    <submittedName>
        <fullName evidence="7">Hepatic lectin-like isoform X1</fullName>
    </submittedName>
</protein>
<accession>A0A6P7NXK0</accession>
<dbReference type="InterPro" id="IPR033989">
    <property type="entry name" value="CD209-like_CTLD"/>
</dbReference>
<evidence type="ECO:0000256" key="4">
    <source>
        <dbReference type="SAM" id="Phobius"/>
    </source>
</evidence>
<name>A0A6P7NXK0_BETSP</name>
<keyword evidence="1" id="KW-0430">Lectin</keyword>
<dbReference type="Proteomes" id="UP000515150">
    <property type="component" value="Chromosome 11"/>
</dbReference>
<feature type="transmembrane region" description="Helical" evidence="4">
    <location>
        <begin position="61"/>
        <end position="82"/>
    </location>
</feature>
<evidence type="ECO:0000313" key="6">
    <source>
        <dbReference type="Proteomes" id="UP000515150"/>
    </source>
</evidence>
<keyword evidence="4" id="KW-0812">Transmembrane</keyword>
<dbReference type="PANTHER" id="PTHR22803">
    <property type="entry name" value="MANNOSE, PHOSPHOLIPASE, LECTIN RECEPTOR RELATED"/>
    <property type="match status" value="1"/>
</dbReference>
<evidence type="ECO:0000256" key="2">
    <source>
        <dbReference type="ARBA" id="ARBA00023157"/>
    </source>
</evidence>
<sequence>MPEAEVVYADVKFTASKENKEKCSSPETTYDEVKIMKPPSEAPSAAETNGSGGRSKVTERALLLVLCALLLAAAVGLCLVSVHNLQTRKELDEIQAKVKSFENCTVVNSSVLVRPTCLNESQLQTCMNENEALRKNLTAAQCPTCETEWDQHGGSCYYFSSNKLTWDQSRSDCKGQGADLVQINSKEEQKFLENKVGGKMNDDEDRFWIGLTDSEEEGSWLWVDDSPLSPSLSFWKSGEPDNWTRENPAGEDCARMGLKGTTDLSSWFDKSCNATQRSICEKAAKTAR</sequence>
<dbReference type="InterPro" id="IPR018378">
    <property type="entry name" value="C-type_lectin_CS"/>
</dbReference>
<feature type="region of interest" description="Disordered" evidence="3">
    <location>
        <begin position="19"/>
        <end position="53"/>
    </location>
</feature>
<dbReference type="SMART" id="SM00034">
    <property type="entry name" value="CLECT"/>
    <property type="match status" value="1"/>
</dbReference>
<dbReference type="PROSITE" id="PS00615">
    <property type="entry name" value="C_TYPE_LECTIN_1"/>
    <property type="match status" value="1"/>
</dbReference>
<keyword evidence="4" id="KW-0472">Membrane</keyword>
<dbReference type="SUPFAM" id="SSF56436">
    <property type="entry name" value="C-type lectin-like"/>
    <property type="match status" value="1"/>
</dbReference>
<reference evidence="7" key="1">
    <citation type="submission" date="2025-08" db="UniProtKB">
        <authorList>
            <consortium name="RefSeq"/>
        </authorList>
    </citation>
    <scope>IDENTIFICATION</scope>
</reference>
<dbReference type="AlphaFoldDB" id="A0A6P7NXK0"/>
<dbReference type="InterPro" id="IPR016187">
    <property type="entry name" value="CTDL_fold"/>
</dbReference>
<evidence type="ECO:0000259" key="5">
    <source>
        <dbReference type="PROSITE" id="PS50041"/>
    </source>
</evidence>
<dbReference type="InterPro" id="IPR001304">
    <property type="entry name" value="C-type_lectin-like"/>
</dbReference>
<evidence type="ECO:0000256" key="3">
    <source>
        <dbReference type="SAM" id="MobiDB-lite"/>
    </source>
</evidence>
<gene>
    <name evidence="7" type="primary">LOC114865613</name>
</gene>
<evidence type="ECO:0000256" key="1">
    <source>
        <dbReference type="ARBA" id="ARBA00022734"/>
    </source>
</evidence>
<dbReference type="InterPro" id="IPR050111">
    <property type="entry name" value="C-type_lectin/snaclec_domain"/>
</dbReference>
<dbReference type="GeneID" id="114865613"/>
<dbReference type="FunCoup" id="A0A6P7NXK0">
    <property type="interactions" value="20"/>
</dbReference>
<dbReference type="Pfam" id="PF00059">
    <property type="entry name" value="Lectin_C"/>
    <property type="match status" value="1"/>
</dbReference>
<dbReference type="RefSeq" id="XP_029022713.1">
    <property type="nucleotide sequence ID" value="XM_029166880.3"/>
</dbReference>
<dbReference type="Gene3D" id="3.10.100.10">
    <property type="entry name" value="Mannose-Binding Protein A, subunit A"/>
    <property type="match status" value="1"/>
</dbReference>
<dbReference type="CDD" id="cd03590">
    <property type="entry name" value="CLECT_DC-SIGN_like"/>
    <property type="match status" value="1"/>
</dbReference>
<evidence type="ECO:0000313" key="7">
    <source>
        <dbReference type="RefSeq" id="XP_029022713.1"/>
    </source>
</evidence>
<dbReference type="PROSITE" id="PS50041">
    <property type="entry name" value="C_TYPE_LECTIN_2"/>
    <property type="match status" value="1"/>
</dbReference>